<dbReference type="SMART" id="SM00494">
    <property type="entry name" value="ChtBD2"/>
    <property type="match status" value="4"/>
</dbReference>
<dbReference type="Pfam" id="PF01607">
    <property type="entry name" value="CBM_14"/>
    <property type="match status" value="3"/>
</dbReference>
<feature type="signal peptide" evidence="6">
    <location>
        <begin position="1"/>
        <end position="17"/>
    </location>
</feature>
<dbReference type="AlphaFoldDB" id="A0A482WSH4"/>
<evidence type="ECO:0000256" key="4">
    <source>
        <dbReference type="ARBA" id="ARBA00023157"/>
    </source>
</evidence>
<keyword evidence="3" id="KW-0677">Repeat</keyword>
<gene>
    <name evidence="8" type="ORF">LSTR_LSTR010838</name>
</gene>
<dbReference type="Gene3D" id="2.170.140.10">
    <property type="entry name" value="Chitin binding domain"/>
    <property type="match status" value="4"/>
</dbReference>
<dbReference type="GO" id="GO:0008061">
    <property type="term" value="F:chitin binding"/>
    <property type="evidence" value="ECO:0007669"/>
    <property type="project" value="UniProtKB-KW"/>
</dbReference>
<dbReference type="InterPro" id="IPR036508">
    <property type="entry name" value="Chitin-bd_dom_sf"/>
</dbReference>
<keyword evidence="9" id="KW-1185">Reference proteome</keyword>
<evidence type="ECO:0000256" key="3">
    <source>
        <dbReference type="ARBA" id="ARBA00022737"/>
    </source>
</evidence>
<keyword evidence="2 6" id="KW-0732">Signal</keyword>
<dbReference type="EMBL" id="QKKF02026418">
    <property type="protein sequence ID" value="RZF36418.1"/>
    <property type="molecule type" value="Genomic_DNA"/>
</dbReference>
<evidence type="ECO:0000256" key="2">
    <source>
        <dbReference type="ARBA" id="ARBA00022729"/>
    </source>
</evidence>
<dbReference type="PROSITE" id="PS50940">
    <property type="entry name" value="CHIT_BIND_II"/>
    <property type="match status" value="4"/>
</dbReference>
<reference evidence="8 9" key="1">
    <citation type="journal article" date="2017" name="Gigascience">
        <title>Genome sequence of the small brown planthopper, Laodelphax striatellus.</title>
        <authorList>
            <person name="Zhu J."/>
            <person name="Jiang F."/>
            <person name="Wang X."/>
            <person name="Yang P."/>
            <person name="Bao Y."/>
            <person name="Zhao W."/>
            <person name="Wang W."/>
            <person name="Lu H."/>
            <person name="Wang Q."/>
            <person name="Cui N."/>
            <person name="Li J."/>
            <person name="Chen X."/>
            <person name="Luo L."/>
            <person name="Yu J."/>
            <person name="Kang L."/>
            <person name="Cui F."/>
        </authorList>
    </citation>
    <scope>NUCLEOTIDE SEQUENCE [LARGE SCALE GENOMIC DNA]</scope>
    <source>
        <strain evidence="8">Lst14</strain>
    </source>
</reference>
<evidence type="ECO:0000259" key="7">
    <source>
        <dbReference type="PROSITE" id="PS50940"/>
    </source>
</evidence>
<proteinExistence type="predicted"/>
<feature type="domain" description="Chitin-binding type-2" evidence="7">
    <location>
        <begin position="31"/>
        <end position="89"/>
    </location>
</feature>
<dbReference type="GO" id="GO:0005576">
    <property type="term" value="C:extracellular region"/>
    <property type="evidence" value="ECO:0007669"/>
    <property type="project" value="InterPro"/>
</dbReference>
<evidence type="ECO:0000256" key="5">
    <source>
        <dbReference type="ARBA" id="ARBA00023180"/>
    </source>
</evidence>
<organism evidence="8 9">
    <name type="scientific">Laodelphax striatellus</name>
    <name type="common">Small brown planthopper</name>
    <name type="synonym">Delphax striatella</name>
    <dbReference type="NCBI Taxonomy" id="195883"/>
    <lineage>
        <taxon>Eukaryota</taxon>
        <taxon>Metazoa</taxon>
        <taxon>Ecdysozoa</taxon>
        <taxon>Arthropoda</taxon>
        <taxon>Hexapoda</taxon>
        <taxon>Insecta</taxon>
        <taxon>Pterygota</taxon>
        <taxon>Neoptera</taxon>
        <taxon>Paraneoptera</taxon>
        <taxon>Hemiptera</taxon>
        <taxon>Auchenorrhyncha</taxon>
        <taxon>Fulgoroidea</taxon>
        <taxon>Delphacidae</taxon>
        <taxon>Criomorphinae</taxon>
        <taxon>Laodelphax</taxon>
    </lineage>
</organism>
<feature type="domain" description="Chitin-binding type-2" evidence="7">
    <location>
        <begin position="178"/>
        <end position="242"/>
    </location>
</feature>
<dbReference type="PANTHER" id="PTHR23301:SF0">
    <property type="entry name" value="CHITIN-BINDING TYPE-2 DOMAIN-CONTAINING PROTEIN-RELATED"/>
    <property type="match status" value="1"/>
</dbReference>
<keyword evidence="5" id="KW-0325">Glycoprotein</keyword>
<dbReference type="PANTHER" id="PTHR23301">
    <property type="entry name" value="CHITIN BINDING PERITROPHIN-A"/>
    <property type="match status" value="1"/>
</dbReference>
<name>A0A482WSH4_LAOST</name>
<protein>
    <recommendedName>
        <fullName evidence="7">Chitin-binding type-2 domain-containing protein</fullName>
    </recommendedName>
</protein>
<feature type="domain" description="Chitin-binding type-2" evidence="7">
    <location>
        <begin position="269"/>
        <end position="333"/>
    </location>
</feature>
<feature type="domain" description="Chitin-binding type-2" evidence="7">
    <location>
        <begin position="99"/>
        <end position="157"/>
    </location>
</feature>
<dbReference type="InterPro" id="IPR051940">
    <property type="entry name" value="Chitin_bind-dev_reg"/>
</dbReference>
<accession>A0A482WSH4</accession>
<keyword evidence="4" id="KW-1015">Disulfide bond</keyword>
<dbReference type="OrthoDB" id="6020543at2759"/>
<dbReference type="InterPro" id="IPR002557">
    <property type="entry name" value="Chitin-bd_dom"/>
</dbReference>
<evidence type="ECO:0000313" key="8">
    <source>
        <dbReference type="EMBL" id="RZF36418.1"/>
    </source>
</evidence>
<comment type="caution">
    <text evidence="8">The sequence shown here is derived from an EMBL/GenBank/DDBJ whole genome shotgun (WGS) entry which is preliminary data.</text>
</comment>
<dbReference type="SUPFAM" id="SSF57625">
    <property type="entry name" value="Invertebrate chitin-binding proteins"/>
    <property type="match status" value="4"/>
</dbReference>
<dbReference type="Proteomes" id="UP000291343">
    <property type="component" value="Unassembled WGS sequence"/>
</dbReference>
<keyword evidence="1" id="KW-0147">Chitin-binding</keyword>
<evidence type="ECO:0000313" key="9">
    <source>
        <dbReference type="Proteomes" id="UP000291343"/>
    </source>
</evidence>
<feature type="chain" id="PRO_5019723471" description="Chitin-binding type-2 domain-containing protein" evidence="6">
    <location>
        <begin position="18"/>
        <end position="372"/>
    </location>
</feature>
<evidence type="ECO:0000256" key="6">
    <source>
        <dbReference type="SAM" id="SignalP"/>
    </source>
</evidence>
<sequence>MLLEVLTVFLFMVAVDCTNNDGEGAGNGEEWPICESDFLSGQYSIQHNKYCDRFFACHNEVPYLMQCEDGFAYMPFRGCKLLHLVDCTNRTKLQVPRGKGDCPRLYGLFNDPKGCGRFFKCINGTGIPDQCLHSLMFDDKEKICRGATDEEKQKCLLPPALLGCTIGPDGSNYGSCTWFQCPAFNPLPFGDHSRHPYPGHCRYFVMCLANGSIKIGACPEGAAFSPVSRVCEPEATVKECIAPKPPPTATAQSGGNNDAASSNHGSCSWFQCPASGLLEFGDHSRHPYPGHCRYFIMCLAAGDIKIAACPPGSAFSPLTKLCEPEASVKSCETPIKEHTPNISQTSGNTCVIPGLLVRSKEFLITDMVGEQL</sequence>
<dbReference type="InParanoid" id="A0A482WSH4"/>
<evidence type="ECO:0000256" key="1">
    <source>
        <dbReference type="ARBA" id="ARBA00022669"/>
    </source>
</evidence>